<dbReference type="AlphaFoldDB" id="A0A437M1M0"/>
<dbReference type="InterPro" id="IPR023343">
    <property type="entry name" value="Penicillin_amidase_dom1"/>
</dbReference>
<keyword evidence="2" id="KW-0378">Hydrolase</keyword>
<dbReference type="InterPro" id="IPR014395">
    <property type="entry name" value="Pen/GL7ACA/AHL_acylase"/>
</dbReference>
<evidence type="ECO:0000313" key="6">
    <source>
        <dbReference type="EMBL" id="RVT91609.1"/>
    </source>
</evidence>
<keyword evidence="7" id="KW-1185">Reference proteome</keyword>
<gene>
    <name evidence="6" type="ORF">EOD42_21845</name>
</gene>
<dbReference type="Gene3D" id="1.10.439.10">
    <property type="entry name" value="Penicillin Amidohydrolase, domain 1"/>
    <property type="match status" value="1"/>
</dbReference>
<dbReference type="Proteomes" id="UP000282957">
    <property type="component" value="Unassembled WGS sequence"/>
</dbReference>
<feature type="binding site" evidence="5">
    <location>
        <position position="321"/>
    </location>
    <ligand>
        <name>Ca(2+)</name>
        <dbReference type="ChEBI" id="CHEBI:29108"/>
    </ligand>
</feature>
<evidence type="ECO:0000256" key="3">
    <source>
        <dbReference type="ARBA" id="ARBA00023145"/>
    </source>
</evidence>
<dbReference type="PANTHER" id="PTHR34218">
    <property type="entry name" value="PEPTIDASE S45 PENICILLIN AMIDASE"/>
    <property type="match status" value="1"/>
</dbReference>
<dbReference type="GO" id="GO:0046872">
    <property type="term" value="F:metal ion binding"/>
    <property type="evidence" value="ECO:0007669"/>
    <property type="project" value="UniProtKB-KW"/>
</dbReference>
<dbReference type="RefSeq" id="WP_127789713.1">
    <property type="nucleotide sequence ID" value="NZ_SACL01000010.1"/>
</dbReference>
<dbReference type="OrthoDB" id="9760084at2"/>
<comment type="similarity">
    <text evidence="1">Belongs to the peptidase S45 family.</text>
</comment>
<name>A0A437M1M0_9PROT</name>
<dbReference type="InterPro" id="IPR002692">
    <property type="entry name" value="S45"/>
</dbReference>
<dbReference type="EMBL" id="SACL01000010">
    <property type="protein sequence ID" value="RVT91609.1"/>
    <property type="molecule type" value="Genomic_DNA"/>
</dbReference>
<comment type="cofactor">
    <cofactor evidence="5">
        <name>Ca(2+)</name>
        <dbReference type="ChEBI" id="CHEBI:29108"/>
    </cofactor>
    <text evidence="5">Binds 1 Ca(2+) ion per dimer.</text>
</comment>
<feature type="binding site" evidence="5">
    <location>
        <position position="189"/>
    </location>
    <ligand>
        <name>Ca(2+)</name>
        <dbReference type="ChEBI" id="CHEBI:29108"/>
    </ligand>
</feature>
<keyword evidence="5" id="KW-0479">Metal-binding</keyword>
<dbReference type="InterPro" id="IPR029055">
    <property type="entry name" value="Ntn_hydrolases_N"/>
</dbReference>
<feature type="active site" description="Nucleophile" evidence="4">
    <location>
        <position position="248"/>
    </location>
</feature>
<feature type="binding site" evidence="5">
    <location>
        <position position="324"/>
    </location>
    <ligand>
        <name>Ca(2+)</name>
        <dbReference type="ChEBI" id="CHEBI:29108"/>
    </ligand>
</feature>
<evidence type="ECO:0000256" key="4">
    <source>
        <dbReference type="PIRSR" id="PIRSR001227-1"/>
    </source>
</evidence>
<evidence type="ECO:0000313" key="7">
    <source>
        <dbReference type="Proteomes" id="UP000282957"/>
    </source>
</evidence>
<dbReference type="CDD" id="cd03747">
    <property type="entry name" value="Ntn_PGA_like"/>
    <property type="match status" value="1"/>
</dbReference>
<accession>A0A437M1M0</accession>
<keyword evidence="3" id="KW-0865">Zymogen</keyword>
<evidence type="ECO:0000256" key="2">
    <source>
        <dbReference type="ARBA" id="ARBA00022801"/>
    </source>
</evidence>
<dbReference type="Gene3D" id="3.60.20.10">
    <property type="entry name" value="Glutamine Phosphoribosylpyrophosphate, subunit 1, domain 1"/>
    <property type="match status" value="1"/>
</dbReference>
<organism evidence="6 7">
    <name type="scientific">Rhodovarius crocodyli</name>
    <dbReference type="NCBI Taxonomy" id="1979269"/>
    <lineage>
        <taxon>Bacteria</taxon>
        <taxon>Pseudomonadati</taxon>
        <taxon>Pseudomonadota</taxon>
        <taxon>Alphaproteobacteria</taxon>
        <taxon>Acetobacterales</taxon>
        <taxon>Roseomonadaceae</taxon>
        <taxon>Rhodovarius</taxon>
    </lineage>
</organism>
<sequence length="771" mass="84425">MRRRSSRLRWLRLAILWLGIPMLALAFAIWVTLPQDNKQLSLPGLSAPVSISFDNAGVPRIQAASDNDAAMALGWLHARDRMFQMELMRRTGQGRLSELLGEGGLRLDRFMRTLGLGNRAEADYGHLSTPTRTLLESYAAGVNARIAERGRFIAPEFLWFGTPEPWRPADSLLWGKLMGVWLSGNWRTELERTDWLQRIDSRRLWELVPPDATAGEPDRQAAAIPGLTSLLASLPVFPVDVPHPDSASNAWALDAARSGTGGALLASDPHLGFSAPILWYLARIELPGGRFRAGATSPGVPMVVIGRNEALSWGFTTTHADTQDVFVERLVDENRYETEDGPRPFTTRQELIRVGGGDPVSITVRETRHGPVMSDLDEMPRRDGRVLAVAMANLAPGDRTADALARLNLARSVAEAGEAAGLFMSPSQNMMVADRAGAIGMFVTGRIPRRRMGDGALPMPGHDGRADWDGFYPAAEMPRNVSPASGRLVNANNRPAPPEHPVFLAREFPDDSRFRRIHEMLDDNRRPDAAQMAGMQIDTVSVLARASLPLLRGLQVMGQAGIARDMFQAWEGDMAANLPQPLIWNAWSRQFLTLVLLEAQAPVEAASPELLARILSGDAAHLCRPDCASQAGRALATAMGELSASYGRDPGGWRWGDAHQALMEHPVLRVIPGINRLMRLHVPTGGDNNTVSRGGMRAVPGMPFAHVHGAGLRLVADMSTPDGLYAIIATGQSGHPFSRHWDDLLTRWRDGQMLRLGRQPRQVSGRIELTP</sequence>
<protein>
    <submittedName>
        <fullName evidence="6">Penicillin acylase family protein</fullName>
    </submittedName>
</protein>
<dbReference type="SUPFAM" id="SSF56235">
    <property type="entry name" value="N-terminal nucleophile aminohydrolases (Ntn hydrolases)"/>
    <property type="match status" value="1"/>
</dbReference>
<dbReference type="Gene3D" id="2.30.120.10">
    <property type="match status" value="1"/>
</dbReference>
<evidence type="ECO:0000256" key="5">
    <source>
        <dbReference type="PIRSR" id="PIRSR001227-2"/>
    </source>
</evidence>
<dbReference type="InterPro" id="IPR043146">
    <property type="entry name" value="Penicillin_amidase_N_B-knob"/>
</dbReference>
<evidence type="ECO:0000256" key="1">
    <source>
        <dbReference type="ARBA" id="ARBA00006586"/>
    </source>
</evidence>
<dbReference type="PANTHER" id="PTHR34218:SF4">
    <property type="entry name" value="ACYL-HOMOSERINE LACTONE ACYLASE QUIP"/>
    <property type="match status" value="1"/>
</dbReference>
<dbReference type="GO" id="GO:0016811">
    <property type="term" value="F:hydrolase activity, acting on carbon-nitrogen (but not peptide) bonds, in linear amides"/>
    <property type="evidence" value="ECO:0007669"/>
    <property type="project" value="InterPro"/>
</dbReference>
<dbReference type="Gene3D" id="1.10.1400.10">
    <property type="match status" value="1"/>
</dbReference>
<comment type="caution">
    <text evidence="6">The sequence shown here is derived from an EMBL/GenBank/DDBJ whole genome shotgun (WGS) entry which is preliminary data.</text>
</comment>
<dbReference type="PIRSF" id="PIRSF001227">
    <property type="entry name" value="Pen_acylase"/>
    <property type="match status" value="1"/>
</dbReference>
<proteinExistence type="inferred from homology"/>
<dbReference type="InterPro" id="IPR043147">
    <property type="entry name" value="Penicillin_amidase_A-knob"/>
</dbReference>
<dbReference type="GO" id="GO:0017000">
    <property type="term" value="P:antibiotic biosynthetic process"/>
    <property type="evidence" value="ECO:0007669"/>
    <property type="project" value="InterPro"/>
</dbReference>
<dbReference type="Pfam" id="PF01804">
    <property type="entry name" value="Penicil_amidase"/>
    <property type="match status" value="1"/>
</dbReference>
<keyword evidence="5" id="KW-0106">Calcium</keyword>
<reference evidence="6 7" key="1">
    <citation type="submission" date="2019-01" db="EMBL/GenBank/DDBJ databases">
        <authorList>
            <person name="Chen W.-M."/>
        </authorList>
    </citation>
    <scope>NUCLEOTIDE SEQUENCE [LARGE SCALE GENOMIC DNA]</scope>
    <source>
        <strain evidence="6 7">CCP-6</strain>
    </source>
</reference>